<dbReference type="InterPro" id="IPR013549">
    <property type="entry name" value="DUF1731"/>
</dbReference>
<comment type="similarity">
    <text evidence="1">Belongs to the NAD(P)-dependent epimerase/dehydratase family. SDR39U1 subfamily.</text>
</comment>
<feature type="domain" description="NAD-dependent epimerase/dehydratase" evidence="2">
    <location>
        <begin position="5"/>
        <end position="130"/>
    </location>
</feature>
<dbReference type="SUPFAM" id="SSF51735">
    <property type="entry name" value="NAD(P)-binding Rossmann-fold domains"/>
    <property type="match status" value="1"/>
</dbReference>
<keyword evidence="5" id="KW-1185">Reference proteome</keyword>
<protein>
    <submittedName>
        <fullName evidence="4">Epimerase</fullName>
    </submittedName>
</protein>
<evidence type="ECO:0000259" key="3">
    <source>
        <dbReference type="Pfam" id="PF08338"/>
    </source>
</evidence>
<reference evidence="4 5" key="1">
    <citation type="submission" date="2019-07" db="EMBL/GenBank/DDBJ databases">
        <title>Whole genome shotgun sequence of Alkalibacillus haloalkaliphilus NBRC 103110.</title>
        <authorList>
            <person name="Hosoyama A."/>
            <person name="Uohara A."/>
            <person name="Ohji S."/>
            <person name="Ichikawa N."/>
        </authorList>
    </citation>
    <scope>NUCLEOTIDE SEQUENCE [LARGE SCALE GENOMIC DNA]</scope>
    <source>
        <strain evidence="4 5">NBRC 103110</strain>
    </source>
</reference>
<dbReference type="InterPro" id="IPR001509">
    <property type="entry name" value="Epimerase_deHydtase"/>
</dbReference>
<proteinExistence type="inferred from homology"/>
<evidence type="ECO:0000313" key="4">
    <source>
        <dbReference type="EMBL" id="GEN46314.1"/>
    </source>
</evidence>
<evidence type="ECO:0000313" key="5">
    <source>
        <dbReference type="Proteomes" id="UP000321440"/>
    </source>
</evidence>
<dbReference type="Proteomes" id="UP000321440">
    <property type="component" value="Unassembled WGS sequence"/>
</dbReference>
<dbReference type="InterPro" id="IPR010099">
    <property type="entry name" value="SDR39U1"/>
</dbReference>
<dbReference type="OrthoDB" id="9801773at2"/>
<evidence type="ECO:0000256" key="1">
    <source>
        <dbReference type="ARBA" id="ARBA00009353"/>
    </source>
</evidence>
<dbReference type="PANTHER" id="PTHR11092">
    <property type="entry name" value="SUGAR NUCLEOTIDE EPIMERASE RELATED"/>
    <property type="match status" value="1"/>
</dbReference>
<dbReference type="RefSeq" id="WP_146817029.1">
    <property type="nucleotide sequence ID" value="NZ_BJYA01000014.1"/>
</dbReference>
<dbReference type="InterPro" id="IPR036291">
    <property type="entry name" value="NAD(P)-bd_dom_sf"/>
</dbReference>
<dbReference type="Pfam" id="PF08338">
    <property type="entry name" value="DUF1731"/>
    <property type="match status" value="1"/>
</dbReference>
<organism evidence="4 5">
    <name type="scientific">Alkalibacillus haloalkaliphilus</name>
    <dbReference type="NCBI Taxonomy" id="94136"/>
    <lineage>
        <taxon>Bacteria</taxon>
        <taxon>Bacillati</taxon>
        <taxon>Bacillota</taxon>
        <taxon>Bacilli</taxon>
        <taxon>Bacillales</taxon>
        <taxon>Bacillaceae</taxon>
        <taxon>Alkalibacillus</taxon>
    </lineage>
</organism>
<accession>A0A511W5D4</accession>
<dbReference type="NCBIfam" id="TIGR01777">
    <property type="entry name" value="yfcH"/>
    <property type="match status" value="1"/>
</dbReference>
<dbReference type="AlphaFoldDB" id="A0A511W5D4"/>
<feature type="domain" description="DUF1731" evidence="3">
    <location>
        <begin position="268"/>
        <end position="302"/>
    </location>
</feature>
<gene>
    <name evidence="4" type="ORF">AHA02nite_20900</name>
</gene>
<dbReference type="Gene3D" id="3.40.50.720">
    <property type="entry name" value="NAD(P)-binding Rossmann-like Domain"/>
    <property type="match status" value="1"/>
</dbReference>
<dbReference type="PANTHER" id="PTHR11092:SF0">
    <property type="entry name" value="EPIMERASE FAMILY PROTEIN SDR39U1"/>
    <property type="match status" value="1"/>
</dbReference>
<name>A0A511W5D4_9BACI</name>
<evidence type="ECO:0000259" key="2">
    <source>
        <dbReference type="Pfam" id="PF01370"/>
    </source>
</evidence>
<sequence length="303" mass="33533">MRKRVILAGGSGFLGTSLADYLVEEGYDVIILTRNGSKVSENGVRYVQWDGATLGDWATEVDGSFAVVNFTGKSVNCIYTKANKEEIVSSRLNSVHVVSDAINQAENPPSALIQAGSLAIYGDTREECDENAPHGDGFSVEVCEKWEEAFFDQTFDETRQVLFRIGFVLGQNGGALEPLEKLARLGLGGTVGSGKQYISWLHIDDLNKMFHEAIEDERYNGIYNATGPNPVTNQTFMRELRQAMGKGWAPPAPTPFVWLGAYTVMRTEPSLALTGRNCVPRKLEEEGFQFQYTNLRETLKELV</sequence>
<dbReference type="EMBL" id="BJYA01000014">
    <property type="protein sequence ID" value="GEN46314.1"/>
    <property type="molecule type" value="Genomic_DNA"/>
</dbReference>
<dbReference type="Pfam" id="PF01370">
    <property type="entry name" value="Epimerase"/>
    <property type="match status" value="1"/>
</dbReference>
<comment type="caution">
    <text evidence="4">The sequence shown here is derived from an EMBL/GenBank/DDBJ whole genome shotgun (WGS) entry which is preliminary data.</text>
</comment>